<evidence type="ECO:0008006" key="8">
    <source>
        <dbReference type="Google" id="ProtNLM"/>
    </source>
</evidence>
<dbReference type="EMBL" id="UYJE01009660">
    <property type="protein sequence ID" value="VDI75437.1"/>
    <property type="molecule type" value="Genomic_DNA"/>
</dbReference>
<sequence length="373" mass="44214">MINIIVTTKGVEKILKNINASKAMGPDGIHPRVLKELAPNISEVYEEIVDIMERRNPSRGIQLFVDEETDKLIHPYNSSNKKTREDWEAMEIYYRYGKWTIEEKEKLLENWNWYLEKYGSAFENPLDLLDRRRNQDLINLMKYSDFFLVIARSLNRSTASCYLKLRRDIRTVTLKNGFFSELELKKLKKLSKKHKNNYQAIADKMGRDRQSVQDKLRRHGKTVKSRNWTAEEDENLIKAVQEVTGLQNLEEIKQLEIPWRRVAQLVPTRHEEQCRAHFSYLKRSKLQNIDDNASKLKKWRKEESHRLIDILSNGDYSFETDIDWNEVNQSFVDVSPSASYIQLQFYKLKSDIPDFHRKSFSDLLEEISSSHKH</sequence>
<organism evidence="6 7">
    <name type="scientific">Mytilus galloprovincialis</name>
    <name type="common">Mediterranean mussel</name>
    <dbReference type="NCBI Taxonomy" id="29158"/>
    <lineage>
        <taxon>Eukaryota</taxon>
        <taxon>Metazoa</taxon>
        <taxon>Spiralia</taxon>
        <taxon>Lophotrochozoa</taxon>
        <taxon>Mollusca</taxon>
        <taxon>Bivalvia</taxon>
        <taxon>Autobranchia</taxon>
        <taxon>Pteriomorphia</taxon>
        <taxon>Mytilida</taxon>
        <taxon>Mytiloidea</taxon>
        <taxon>Mytilidae</taxon>
        <taxon>Mytilinae</taxon>
        <taxon>Mytilus</taxon>
    </lineage>
</organism>
<keyword evidence="7" id="KW-1185">Reference proteome</keyword>
<evidence type="ECO:0000259" key="4">
    <source>
        <dbReference type="PROSITE" id="PS50090"/>
    </source>
</evidence>
<dbReference type="OrthoDB" id="6091395at2759"/>
<protein>
    <recommendedName>
        <fullName evidence="8">Myb-like domain-containing protein</fullName>
    </recommendedName>
</protein>
<dbReference type="Pfam" id="PF00249">
    <property type="entry name" value="Myb_DNA-binding"/>
    <property type="match status" value="1"/>
</dbReference>
<evidence type="ECO:0000313" key="6">
    <source>
        <dbReference type="EMBL" id="VDI75437.1"/>
    </source>
</evidence>
<dbReference type="InterPro" id="IPR001005">
    <property type="entry name" value="SANT/Myb"/>
</dbReference>
<accession>A0A8B6H7G3</accession>
<dbReference type="InterPro" id="IPR051651">
    <property type="entry name" value="DMTF1_DNA-bind_reg"/>
</dbReference>
<evidence type="ECO:0000256" key="2">
    <source>
        <dbReference type="ARBA" id="ARBA00023125"/>
    </source>
</evidence>
<name>A0A8B6H7G3_MYTGA</name>
<dbReference type="Gene3D" id="1.10.10.60">
    <property type="entry name" value="Homeodomain-like"/>
    <property type="match status" value="2"/>
</dbReference>
<evidence type="ECO:0000259" key="5">
    <source>
        <dbReference type="PROSITE" id="PS51294"/>
    </source>
</evidence>
<evidence type="ECO:0000256" key="3">
    <source>
        <dbReference type="ARBA" id="ARBA00023242"/>
    </source>
</evidence>
<keyword evidence="2" id="KW-0238">DNA-binding</keyword>
<feature type="domain" description="Myb-like" evidence="4">
    <location>
        <begin position="220"/>
        <end position="282"/>
    </location>
</feature>
<dbReference type="AlphaFoldDB" id="A0A8B6H7G3"/>
<dbReference type="PANTHER" id="PTHR46380">
    <property type="entry name" value="CYCLIN-D-BINDING MYB-LIKE TRANSCRIPTION FACTOR 1"/>
    <property type="match status" value="1"/>
</dbReference>
<dbReference type="PROSITE" id="PS50090">
    <property type="entry name" value="MYB_LIKE"/>
    <property type="match status" value="1"/>
</dbReference>
<dbReference type="CDD" id="cd00167">
    <property type="entry name" value="SANT"/>
    <property type="match status" value="1"/>
</dbReference>
<dbReference type="InterPro" id="IPR017930">
    <property type="entry name" value="Myb_dom"/>
</dbReference>
<proteinExistence type="predicted"/>
<dbReference type="SUPFAM" id="SSF46689">
    <property type="entry name" value="Homeodomain-like"/>
    <property type="match status" value="1"/>
</dbReference>
<dbReference type="Proteomes" id="UP000596742">
    <property type="component" value="Unassembled WGS sequence"/>
</dbReference>
<feature type="domain" description="HTH myb-type" evidence="5">
    <location>
        <begin position="220"/>
        <end position="286"/>
    </location>
</feature>
<dbReference type="PANTHER" id="PTHR46380:SF2">
    <property type="entry name" value="CYCLIN-D-BINDING MYB-LIKE TRANSCRIPTION FACTOR 1"/>
    <property type="match status" value="1"/>
</dbReference>
<gene>
    <name evidence="6" type="ORF">MGAL_10B049424</name>
</gene>
<evidence type="ECO:0000256" key="1">
    <source>
        <dbReference type="ARBA" id="ARBA00004123"/>
    </source>
</evidence>
<dbReference type="InterPro" id="IPR009057">
    <property type="entry name" value="Homeodomain-like_sf"/>
</dbReference>
<evidence type="ECO:0000313" key="7">
    <source>
        <dbReference type="Proteomes" id="UP000596742"/>
    </source>
</evidence>
<dbReference type="SMART" id="SM00717">
    <property type="entry name" value="SANT"/>
    <property type="match status" value="3"/>
</dbReference>
<dbReference type="GO" id="GO:0000978">
    <property type="term" value="F:RNA polymerase II cis-regulatory region sequence-specific DNA binding"/>
    <property type="evidence" value="ECO:0007669"/>
    <property type="project" value="TreeGrafter"/>
</dbReference>
<keyword evidence="3" id="KW-0539">Nucleus</keyword>
<dbReference type="GO" id="GO:0000981">
    <property type="term" value="F:DNA-binding transcription factor activity, RNA polymerase II-specific"/>
    <property type="evidence" value="ECO:0007669"/>
    <property type="project" value="TreeGrafter"/>
</dbReference>
<comment type="subcellular location">
    <subcellularLocation>
        <location evidence="1">Nucleus</location>
    </subcellularLocation>
</comment>
<comment type="caution">
    <text evidence="6">The sequence shown here is derived from an EMBL/GenBank/DDBJ whole genome shotgun (WGS) entry which is preliminary data.</text>
</comment>
<dbReference type="PROSITE" id="PS51294">
    <property type="entry name" value="HTH_MYB"/>
    <property type="match status" value="1"/>
</dbReference>
<reference evidence="6" key="1">
    <citation type="submission" date="2018-11" db="EMBL/GenBank/DDBJ databases">
        <authorList>
            <person name="Alioto T."/>
            <person name="Alioto T."/>
        </authorList>
    </citation>
    <scope>NUCLEOTIDE SEQUENCE</scope>
</reference>
<dbReference type="GO" id="GO:0005634">
    <property type="term" value="C:nucleus"/>
    <property type="evidence" value="ECO:0007669"/>
    <property type="project" value="UniProtKB-SubCell"/>
</dbReference>